<dbReference type="EMBL" id="CAJOBC010008556">
    <property type="protein sequence ID" value="CAF3964782.1"/>
    <property type="molecule type" value="Genomic_DNA"/>
</dbReference>
<gene>
    <name evidence="3" type="ORF">GPM918_LOCUS23682</name>
    <name evidence="2" type="ORF">OVA965_LOCUS22024</name>
    <name evidence="4" type="ORF">SRO942_LOCUS23681</name>
    <name evidence="5" type="ORF">TMI583_LOCUS22737</name>
</gene>
<feature type="signal peptide" evidence="1">
    <location>
        <begin position="1"/>
        <end position="18"/>
    </location>
</feature>
<evidence type="ECO:0008006" key="7">
    <source>
        <dbReference type="Google" id="ProtNLM"/>
    </source>
</evidence>
<evidence type="ECO:0000256" key="1">
    <source>
        <dbReference type="SAM" id="SignalP"/>
    </source>
</evidence>
<dbReference type="AlphaFoldDB" id="A0A814WC55"/>
<keyword evidence="1" id="KW-0732">Signal</keyword>
<dbReference type="Proteomes" id="UP000663829">
    <property type="component" value="Unassembled WGS sequence"/>
</dbReference>
<dbReference type="Proteomes" id="UP000682733">
    <property type="component" value="Unassembled WGS sequence"/>
</dbReference>
<accession>A0A814WC55</accession>
<evidence type="ECO:0000313" key="5">
    <source>
        <dbReference type="EMBL" id="CAF3971273.1"/>
    </source>
</evidence>
<sequence length="168" mass="18255">MTFLTILLLFTVAVTCFADTTVYRGTACGWADPSSTTPVLCNGFNPRRGCPPGHSQQVFKDGVAYCYKTNTTTEKEGSILGTLCGGLARALCGGFSPNEKCPPGYTQVDQWICSKSDPEMEDVSGTVCGVVSDFVGQTCDGLPLRTCPDGYYPVDFEKEWDWHACFKK</sequence>
<comment type="caution">
    <text evidence="3">The sequence shown here is derived from an EMBL/GenBank/DDBJ whole genome shotgun (WGS) entry which is preliminary data.</text>
</comment>
<dbReference type="EMBL" id="CAJOBA010033781">
    <property type="protein sequence ID" value="CAF3971273.1"/>
    <property type="molecule type" value="Genomic_DNA"/>
</dbReference>
<dbReference type="Proteomes" id="UP000677228">
    <property type="component" value="Unassembled WGS sequence"/>
</dbReference>
<proteinExistence type="predicted"/>
<evidence type="ECO:0000313" key="2">
    <source>
        <dbReference type="EMBL" id="CAF1159628.1"/>
    </source>
</evidence>
<evidence type="ECO:0000313" key="3">
    <source>
        <dbReference type="EMBL" id="CAF1200268.1"/>
    </source>
</evidence>
<dbReference type="OrthoDB" id="9986025at2759"/>
<name>A0A814WC55_9BILA</name>
<dbReference type="EMBL" id="CAJNOK010012258">
    <property type="protein sequence ID" value="CAF1159628.1"/>
    <property type="molecule type" value="Genomic_DNA"/>
</dbReference>
<protein>
    <recommendedName>
        <fullName evidence="7">Secreted protein</fullName>
    </recommendedName>
</protein>
<organism evidence="3 6">
    <name type="scientific">Didymodactylos carnosus</name>
    <dbReference type="NCBI Taxonomy" id="1234261"/>
    <lineage>
        <taxon>Eukaryota</taxon>
        <taxon>Metazoa</taxon>
        <taxon>Spiralia</taxon>
        <taxon>Gnathifera</taxon>
        <taxon>Rotifera</taxon>
        <taxon>Eurotatoria</taxon>
        <taxon>Bdelloidea</taxon>
        <taxon>Philodinida</taxon>
        <taxon>Philodinidae</taxon>
        <taxon>Didymodactylos</taxon>
    </lineage>
</organism>
<keyword evidence="6" id="KW-1185">Reference proteome</keyword>
<dbReference type="EMBL" id="CAJNOQ010008555">
    <property type="protein sequence ID" value="CAF1200268.1"/>
    <property type="molecule type" value="Genomic_DNA"/>
</dbReference>
<evidence type="ECO:0000313" key="4">
    <source>
        <dbReference type="EMBL" id="CAF3964782.1"/>
    </source>
</evidence>
<evidence type="ECO:0000313" key="6">
    <source>
        <dbReference type="Proteomes" id="UP000663829"/>
    </source>
</evidence>
<reference evidence="3" key="1">
    <citation type="submission" date="2021-02" db="EMBL/GenBank/DDBJ databases">
        <authorList>
            <person name="Nowell W R."/>
        </authorList>
    </citation>
    <scope>NUCLEOTIDE SEQUENCE</scope>
</reference>
<dbReference type="Proteomes" id="UP000681722">
    <property type="component" value="Unassembled WGS sequence"/>
</dbReference>
<feature type="chain" id="PRO_5036411028" description="Secreted protein" evidence="1">
    <location>
        <begin position="19"/>
        <end position="168"/>
    </location>
</feature>